<dbReference type="SUPFAM" id="SSF55729">
    <property type="entry name" value="Acyl-CoA N-acyltransferases (Nat)"/>
    <property type="match status" value="1"/>
</dbReference>
<dbReference type="PROSITE" id="PS51186">
    <property type="entry name" value="GNAT"/>
    <property type="match status" value="1"/>
</dbReference>
<gene>
    <name evidence="2" type="ORF">AVDCRST_MAG01-01-23</name>
</gene>
<dbReference type="InterPro" id="IPR000182">
    <property type="entry name" value="GNAT_dom"/>
</dbReference>
<reference evidence="2" key="1">
    <citation type="submission" date="2020-02" db="EMBL/GenBank/DDBJ databases">
        <authorList>
            <person name="Meier V. D."/>
        </authorList>
    </citation>
    <scope>NUCLEOTIDE SEQUENCE</scope>
    <source>
        <strain evidence="2">AVDCRST_MAG01</strain>
    </source>
</reference>
<accession>A0A6J4NA96</accession>
<dbReference type="Gene3D" id="3.40.630.30">
    <property type="match status" value="1"/>
</dbReference>
<dbReference type="InterPro" id="IPR016181">
    <property type="entry name" value="Acyl_CoA_acyltransferase"/>
</dbReference>
<dbReference type="EMBL" id="CADCUW010000005">
    <property type="protein sequence ID" value="CAA9382423.1"/>
    <property type="molecule type" value="Genomic_DNA"/>
</dbReference>
<dbReference type="PANTHER" id="PTHR43610:SF1">
    <property type="entry name" value="N-ACETYLTRANSFERASE DOMAIN-CONTAINING PROTEIN"/>
    <property type="match status" value="1"/>
</dbReference>
<dbReference type="GO" id="GO:0016747">
    <property type="term" value="F:acyltransferase activity, transferring groups other than amino-acyl groups"/>
    <property type="evidence" value="ECO:0007669"/>
    <property type="project" value="InterPro"/>
</dbReference>
<evidence type="ECO:0000259" key="1">
    <source>
        <dbReference type="PROSITE" id="PS51186"/>
    </source>
</evidence>
<proteinExistence type="predicted"/>
<protein>
    <recommendedName>
        <fullName evidence="1">N-acetyltransferase domain-containing protein</fullName>
    </recommendedName>
</protein>
<sequence length="205" mass="23348">MGVWEDLASVLEGGIVRLEPLERRHEEGLFEAARDERIWAWMPYPAATRETFRSWMDDALARSEAGTEAAFATVDAKTGEAVGSTRFLALRPEHRGVEIGWTWLTPSRWRTGANVEAKLLMLEHAFDRLGCVRVEFKTDARNERSRSAMAALPARFEGIFRKHMLVRGGQRRDSAYYSIIDDEWPEVRANLERRLAGGSDVLEAR</sequence>
<dbReference type="AlphaFoldDB" id="A0A6J4NA96"/>
<name>A0A6J4NA96_9ACTN</name>
<feature type="domain" description="N-acetyltransferase" evidence="1">
    <location>
        <begin position="16"/>
        <end position="183"/>
    </location>
</feature>
<organism evidence="2">
    <name type="scientific">uncultured Rubrobacteraceae bacterium</name>
    <dbReference type="NCBI Taxonomy" id="349277"/>
    <lineage>
        <taxon>Bacteria</taxon>
        <taxon>Bacillati</taxon>
        <taxon>Actinomycetota</taxon>
        <taxon>Rubrobacteria</taxon>
        <taxon>Rubrobacterales</taxon>
        <taxon>Rubrobacteraceae</taxon>
        <taxon>environmental samples</taxon>
    </lineage>
</organism>
<evidence type="ECO:0000313" key="2">
    <source>
        <dbReference type="EMBL" id="CAA9382423.1"/>
    </source>
</evidence>
<dbReference type="PANTHER" id="PTHR43610">
    <property type="entry name" value="BLL6696 PROTEIN"/>
    <property type="match status" value="1"/>
</dbReference>
<dbReference type="Pfam" id="PF13302">
    <property type="entry name" value="Acetyltransf_3"/>
    <property type="match status" value="1"/>
</dbReference>